<dbReference type="InParanoid" id="D3BPV4"/>
<dbReference type="AlphaFoldDB" id="D3BPV4"/>
<organism evidence="1 2">
    <name type="scientific">Heterostelium pallidum (strain ATCC 26659 / Pp 5 / PN500)</name>
    <name type="common">Cellular slime mold</name>
    <name type="synonym">Polysphondylium pallidum</name>
    <dbReference type="NCBI Taxonomy" id="670386"/>
    <lineage>
        <taxon>Eukaryota</taxon>
        <taxon>Amoebozoa</taxon>
        <taxon>Evosea</taxon>
        <taxon>Eumycetozoa</taxon>
        <taxon>Dictyostelia</taxon>
        <taxon>Acytosteliales</taxon>
        <taxon>Acytosteliaceae</taxon>
        <taxon>Heterostelium</taxon>
    </lineage>
</organism>
<gene>
    <name evidence="1" type="ORF">PPL_09998</name>
</gene>
<keyword evidence="2" id="KW-1185">Reference proteome</keyword>
<dbReference type="RefSeq" id="XP_020428370.1">
    <property type="nucleotide sequence ID" value="XM_020580785.1"/>
</dbReference>
<dbReference type="GeneID" id="31365470"/>
<protein>
    <submittedName>
        <fullName evidence="1">Uncharacterized protein</fullName>
    </submittedName>
</protein>
<accession>D3BPV4</accession>
<dbReference type="Proteomes" id="UP000001396">
    <property type="component" value="Unassembled WGS sequence"/>
</dbReference>
<evidence type="ECO:0000313" key="2">
    <source>
        <dbReference type="Proteomes" id="UP000001396"/>
    </source>
</evidence>
<reference evidence="1 2" key="1">
    <citation type="journal article" date="2011" name="Genome Res.">
        <title>Phylogeny-wide analysis of social amoeba genomes highlights ancient origins for complex intercellular communication.</title>
        <authorList>
            <person name="Heidel A.J."/>
            <person name="Lawal H.M."/>
            <person name="Felder M."/>
            <person name="Schilde C."/>
            <person name="Helps N.R."/>
            <person name="Tunggal B."/>
            <person name="Rivero F."/>
            <person name="John U."/>
            <person name="Schleicher M."/>
            <person name="Eichinger L."/>
            <person name="Platzer M."/>
            <person name="Noegel A.A."/>
            <person name="Schaap P."/>
            <person name="Gloeckner G."/>
        </authorList>
    </citation>
    <scope>NUCLEOTIDE SEQUENCE [LARGE SCALE GENOMIC DNA]</scope>
    <source>
        <strain evidence="2">ATCC 26659 / Pp 5 / PN500</strain>
    </source>
</reference>
<evidence type="ECO:0000313" key="1">
    <source>
        <dbReference type="EMBL" id="EFA76237.1"/>
    </source>
</evidence>
<sequence>MQMSREPPTSLNCFSNSNIYTRFALNNGSILETSTIPNNPFKMGTLGRVGDYYFILTGNSSASFEYYNVGLYNPNENSLVIKETHKTEIVDYGFFLGTNVAWDQTRNSIYFVGLNPNFGNVSIFAVDFNNYNSQPKLYQFLEAFQYSTYEIYYDAMADVIYTAYLPSNKNIAVIQVFDLSNNTFLENKYQFNLNIDLDEPELCFFAYESMLYLGIVNQGENNPTGTSPIYLTQLNLQTNTIRDVINIPNAEIASACYTFVFDSNGYAIILQQDAAQDWGYTLYLKVIDLVSFEILTNVTYPNPMTYATYIFQSQ</sequence>
<comment type="caution">
    <text evidence="1">The sequence shown here is derived from an EMBL/GenBank/DDBJ whole genome shotgun (WGS) entry which is preliminary data.</text>
</comment>
<name>D3BPV4_HETP5</name>
<dbReference type="EMBL" id="ADBJ01000047">
    <property type="protein sequence ID" value="EFA76237.1"/>
    <property type="molecule type" value="Genomic_DNA"/>
</dbReference>
<proteinExistence type="predicted"/>